<accession>A0A975GQD7</accession>
<evidence type="ECO:0000256" key="3">
    <source>
        <dbReference type="ARBA" id="ARBA00023239"/>
    </source>
</evidence>
<evidence type="ECO:0000256" key="4">
    <source>
        <dbReference type="HAMAP-Rule" id="MF_00995"/>
    </source>
</evidence>
<dbReference type="EC" id="4.2.1.151" evidence="4"/>
<keyword evidence="6" id="KW-1185">Reference proteome</keyword>
<gene>
    <name evidence="4" type="primary">mqnA</name>
    <name evidence="5" type="ORF">dnm_058290</name>
</gene>
<keyword evidence="2 4" id="KW-0474">Menaquinone biosynthesis</keyword>
<evidence type="ECO:0000313" key="6">
    <source>
        <dbReference type="Proteomes" id="UP000663722"/>
    </source>
</evidence>
<dbReference type="HAMAP" id="MF_00995">
    <property type="entry name" value="MqnA"/>
    <property type="match status" value="1"/>
</dbReference>
<dbReference type="Pfam" id="PF02621">
    <property type="entry name" value="VitK2_biosynth"/>
    <property type="match status" value="1"/>
</dbReference>
<sequence length="271" mass="30861">MKLGYINYLNCYPLYYEMMEKRPVSGVQLIPGYPSELNEMMRNEELDISPVSSAAYADIQDEVMILPEFCLGSVGYVRSVILVSNVPIEDLDGKTIGLSRASQTSVVLLKSLLKQYYHIDPIYQPSDPLPVLRDLDAALIIGNEAMTRNPEAVPYVYDLGDLWLRKTGFPVVFAVFVVRKKAMREQPETLKAIISSYHKSLGCLETERDIFIRKAGEKYPNIAYDISTYFRLIKYEFTQELKDALRFYFSVAGASGFLRQVNTLEFIPDSI</sequence>
<dbReference type="AlphaFoldDB" id="A0A975GQD7"/>
<evidence type="ECO:0000256" key="2">
    <source>
        <dbReference type="ARBA" id="ARBA00022428"/>
    </source>
</evidence>
<dbReference type="RefSeq" id="WP_207678252.1">
    <property type="nucleotide sequence ID" value="NZ_CP061800.1"/>
</dbReference>
<comment type="pathway">
    <text evidence="1 4">Quinol/quinone metabolism; menaquinone biosynthesis.</text>
</comment>
<comment type="function">
    <text evidence="4">Catalyzes the dehydration of chorismate into 3-[(1-carboxyvinyl)oxy]benzoate, a step in the biosynthesis of menaquinone (MK, vitamin K2).</text>
</comment>
<name>A0A975GQD7_9BACT</name>
<evidence type="ECO:0000313" key="5">
    <source>
        <dbReference type="EMBL" id="QTA89772.1"/>
    </source>
</evidence>
<dbReference type="EMBL" id="CP061800">
    <property type="protein sequence ID" value="QTA89772.1"/>
    <property type="molecule type" value="Genomic_DNA"/>
</dbReference>
<dbReference type="InterPro" id="IPR030868">
    <property type="entry name" value="MqnA"/>
</dbReference>
<dbReference type="PANTHER" id="PTHR37690:SF1">
    <property type="entry name" value="CHORISMATE DEHYDRATASE"/>
    <property type="match status" value="1"/>
</dbReference>
<dbReference type="CDD" id="cd13634">
    <property type="entry name" value="PBP2_Sco4506"/>
    <property type="match status" value="1"/>
</dbReference>
<protein>
    <recommendedName>
        <fullName evidence="4">Chorismate dehydratase</fullName>
        <ecNumber evidence="4">4.2.1.151</ecNumber>
    </recommendedName>
    <alternativeName>
        <fullName evidence="4">Menaquinone biosynthetic enzyme MqnA</fullName>
    </alternativeName>
</protein>
<dbReference type="Gene3D" id="3.40.190.10">
    <property type="entry name" value="Periplasmic binding protein-like II"/>
    <property type="match status" value="2"/>
</dbReference>
<dbReference type="SUPFAM" id="SSF53850">
    <property type="entry name" value="Periplasmic binding protein-like II"/>
    <property type="match status" value="1"/>
</dbReference>
<comment type="similarity">
    <text evidence="4">Belongs to the MqnA/MqnD family. MqnA subfamily.</text>
</comment>
<proteinExistence type="inferred from homology"/>
<dbReference type="KEGG" id="dmm:dnm_058290"/>
<evidence type="ECO:0000256" key="1">
    <source>
        <dbReference type="ARBA" id="ARBA00004863"/>
    </source>
</evidence>
<dbReference type="Proteomes" id="UP000663722">
    <property type="component" value="Chromosome"/>
</dbReference>
<organism evidence="5 6">
    <name type="scientific">Desulfonema magnum</name>
    <dbReference type="NCBI Taxonomy" id="45655"/>
    <lineage>
        <taxon>Bacteria</taxon>
        <taxon>Pseudomonadati</taxon>
        <taxon>Thermodesulfobacteriota</taxon>
        <taxon>Desulfobacteria</taxon>
        <taxon>Desulfobacterales</taxon>
        <taxon>Desulfococcaceae</taxon>
        <taxon>Desulfonema</taxon>
    </lineage>
</organism>
<reference evidence="5" key="1">
    <citation type="journal article" date="2021" name="Microb. Physiol.">
        <title>Proteogenomic Insights into the Physiology of Marine, Sulfate-Reducing, Filamentous Desulfonema limicola and Desulfonema magnum.</title>
        <authorList>
            <person name="Schnaars V."/>
            <person name="Wohlbrand L."/>
            <person name="Scheve S."/>
            <person name="Hinrichs C."/>
            <person name="Reinhardt R."/>
            <person name="Rabus R."/>
        </authorList>
    </citation>
    <scope>NUCLEOTIDE SEQUENCE</scope>
    <source>
        <strain evidence="5">4be13</strain>
    </source>
</reference>
<dbReference type="InterPro" id="IPR003773">
    <property type="entry name" value="Menaquinone_biosynth"/>
</dbReference>
<dbReference type="GO" id="GO:0009234">
    <property type="term" value="P:menaquinone biosynthetic process"/>
    <property type="evidence" value="ECO:0007669"/>
    <property type="project" value="UniProtKB-UniRule"/>
</dbReference>
<dbReference type="PANTHER" id="PTHR37690">
    <property type="entry name" value="CHORISMATE DEHYDRATASE"/>
    <property type="match status" value="1"/>
</dbReference>
<comment type="catalytic activity">
    <reaction evidence="4">
        <text>chorismate = 3-[(1-carboxyvinyl)-oxy]benzoate + H2O</text>
        <dbReference type="Rhea" id="RHEA:40051"/>
        <dbReference type="ChEBI" id="CHEBI:15377"/>
        <dbReference type="ChEBI" id="CHEBI:29748"/>
        <dbReference type="ChEBI" id="CHEBI:76981"/>
        <dbReference type="EC" id="4.2.1.151"/>
    </reaction>
</comment>
<keyword evidence="3 4" id="KW-0456">Lyase</keyword>
<dbReference type="GO" id="GO:0016836">
    <property type="term" value="F:hydro-lyase activity"/>
    <property type="evidence" value="ECO:0007669"/>
    <property type="project" value="UniProtKB-UniRule"/>
</dbReference>